<dbReference type="PANTHER" id="PTHR11461">
    <property type="entry name" value="SERINE PROTEASE INHIBITOR, SERPIN"/>
    <property type="match status" value="1"/>
</dbReference>
<evidence type="ECO:0000313" key="4">
    <source>
        <dbReference type="Proteomes" id="UP000018936"/>
    </source>
</evidence>
<comment type="similarity">
    <text evidence="1">Belongs to the serpin family.</text>
</comment>
<dbReference type="EMBL" id="AZIM01000223">
    <property type="protein sequence ID" value="ETE72440.1"/>
    <property type="molecule type" value="Genomic_DNA"/>
</dbReference>
<evidence type="ECO:0000256" key="1">
    <source>
        <dbReference type="RuleBase" id="RU000411"/>
    </source>
</evidence>
<dbReference type="OrthoDB" id="8179360at2759"/>
<dbReference type="MEROPS" id="I04.972"/>
<dbReference type="PANTHER" id="PTHR11461:SF129">
    <property type="entry name" value="SERPIN E3"/>
    <property type="match status" value="1"/>
</dbReference>
<proteinExistence type="inferred from homology"/>
<keyword evidence="4" id="KW-1185">Reference proteome</keyword>
<evidence type="ECO:0000259" key="2">
    <source>
        <dbReference type="SMART" id="SM00093"/>
    </source>
</evidence>
<reference evidence="3 4" key="1">
    <citation type="journal article" date="2013" name="Proc. Natl. Acad. Sci. U.S.A.">
        <title>The king cobra genome reveals dynamic gene evolution and adaptation in the snake venom system.</title>
        <authorList>
            <person name="Vonk F.J."/>
            <person name="Casewell N.R."/>
            <person name="Henkel C.V."/>
            <person name="Heimberg A.M."/>
            <person name="Jansen H.J."/>
            <person name="McCleary R.J."/>
            <person name="Kerkkamp H.M."/>
            <person name="Vos R.A."/>
            <person name="Guerreiro I."/>
            <person name="Calvete J.J."/>
            <person name="Wuster W."/>
            <person name="Woods A.E."/>
            <person name="Logan J.M."/>
            <person name="Harrison R.A."/>
            <person name="Castoe T.A."/>
            <person name="de Koning A.P."/>
            <person name="Pollock D.D."/>
            <person name="Yandell M."/>
            <person name="Calderon D."/>
            <person name="Renjifo C."/>
            <person name="Currier R.B."/>
            <person name="Salgado D."/>
            <person name="Pla D."/>
            <person name="Sanz L."/>
            <person name="Hyder A.S."/>
            <person name="Ribeiro J.M."/>
            <person name="Arntzen J.W."/>
            <person name="van den Thillart G.E."/>
            <person name="Boetzer M."/>
            <person name="Pirovano W."/>
            <person name="Dirks R.P."/>
            <person name="Spaink H.P."/>
            <person name="Duboule D."/>
            <person name="McGlinn E."/>
            <person name="Kini R.M."/>
            <person name="Richardson M.K."/>
        </authorList>
    </citation>
    <scope>NUCLEOTIDE SEQUENCE</scope>
    <source>
        <tissue evidence="3">Blood</tissue>
    </source>
</reference>
<dbReference type="InterPro" id="IPR042178">
    <property type="entry name" value="Serpin_sf_1"/>
</dbReference>
<comment type="caution">
    <text evidence="3">The sequence shown here is derived from an EMBL/GenBank/DDBJ whole genome shotgun (WGS) entry which is preliminary data.</text>
</comment>
<dbReference type="Gene3D" id="2.30.39.10">
    <property type="entry name" value="Alpha-1-antitrypsin, domain 1"/>
    <property type="match status" value="1"/>
</dbReference>
<dbReference type="AlphaFoldDB" id="V8PDK8"/>
<dbReference type="InterPro" id="IPR023796">
    <property type="entry name" value="Serpin_dom"/>
</dbReference>
<sequence>MTKGLDGVRAHGINYAQHGQAFFFSSLIPHTVWVKINTVPGTHLPPFSASISNSVECVKFGGGMEVMLAGKATLVAQSSAFMLSLSITSFLLLFCVLNTGSCENYNDLKNLETEFALTLYQKLAERNNRTNLVISPASISFSLGLLQFGARGKTFRQLEHALGYSFRDENIQNFLHTAYKGGINSNQSTIVHLACTLFVQAGMQLSPQFIQQAAWWGNNTVQPTNFGDPNRTEAQIREWITQNTGEASCLSLDTTESPLNQLALVSTMNFRNTWQRKFTFTHTQALSFTTPDGNTLKVPTMYIRAEVNYGEFLVGSLDQISVVEIPYLEEKVSMFVVLPSNRRTSLARIETYLLAQAFSLWSSTLRRTAMDIFLPRFKIQNHLDLKMILPALGITDMFQQTEANFKGISEQGGFYISEVIHKAKIEVTEDGTKASGITGKLERINA</sequence>
<protein>
    <submittedName>
        <fullName evidence="3">Serpin E3</fullName>
    </submittedName>
</protein>
<dbReference type="SMART" id="SM00093">
    <property type="entry name" value="SERPIN"/>
    <property type="match status" value="1"/>
</dbReference>
<dbReference type="Gene3D" id="3.30.497.10">
    <property type="entry name" value="Antithrombin, subunit I, domain 2"/>
    <property type="match status" value="1"/>
</dbReference>
<dbReference type="Proteomes" id="UP000018936">
    <property type="component" value="Unassembled WGS sequence"/>
</dbReference>
<dbReference type="GO" id="GO:0004867">
    <property type="term" value="F:serine-type endopeptidase inhibitor activity"/>
    <property type="evidence" value="ECO:0007669"/>
    <property type="project" value="InterPro"/>
</dbReference>
<gene>
    <name evidence="3" type="primary">SERPINE3</name>
    <name evidence="3" type="ORF">L345_01723</name>
</gene>
<dbReference type="GO" id="GO:0005615">
    <property type="term" value="C:extracellular space"/>
    <property type="evidence" value="ECO:0007669"/>
    <property type="project" value="InterPro"/>
</dbReference>
<dbReference type="SUPFAM" id="SSF56574">
    <property type="entry name" value="Serpins"/>
    <property type="match status" value="1"/>
</dbReference>
<feature type="domain" description="Serpin" evidence="2">
    <location>
        <begin position="117"/>
        <end position="446"/>
    </location>
</feature>
<feature type="non-terminal residue" evidence="3">
    <location>
        <position position="1"/>
    </location>
</feature>
<dbReference type="InterPro" id="IPR036186">
    <property type="entry name" value="Serpin_sf"/>
</dbReference>
<evidence type="ECO:0000313" key="3">
    <source>
        <dbReference type="EMBL" id="ETE72440.1"/>
    </source>
</evidence>
<dbReference type="Pfam" id="PF00079">
    <property type="entry name" value="Serpin"/>
    <property type="match status" value="1"/>
</dbReference>
<name>V8PDK8_OPHHA</name>
<dbReference type="InterPro" id="IPR042185">
    <property type="entry name" value="Serpin_sf_2"/>
</dbReference>
<organism evidence="3 4">
    <name type="scientific">Ophiophagus hannah</name>
    <name type="common">King cobra</name>
    <name type="synonym">Naja hannah</name>
    <dbReference type="NCBI Taxonomy" id="8665"/>
    <lineage>
        <taxon>Eukaryota</taxon>
        <taxon>Metazoa</taxon>
        <taxon>Chordata</taxon>
        <taxon>Craniata</taxon>
        <taxon>Vertebrata</taxon>
        <taxon>Euteleostomi</taxon>
        <taxon>Lepidosauria</taxon>
        <taxon>Squamata</taxon>
        <taxon>Bifurcata</taxon>
        <taxon>Unidentata</taxon>
        <taxon>Episquamata</taxon>
        <taxon>Toxicofera</taxon>
        <taxon>Serpentes</taxon>
        <taxon>Colubroidea</taxon>
        <taxon>Elapidae</taxon>
        <taxon>Elapinae</taxon>
        <taxon>Ophiophagus</taxon>
    </lineage>
</organism>
<dbReference type="InterPro" id="IPR000215">
    <property type="entry name" value="Serpin_fam"/>
</dbReference>
<accession>V8PDK8</accession>